<evidence type="ECO:0000256" key="4">
    <source>
        <dbReference type="ARBA" id="ARBA00022679"/>
    </source>
</evidence>
<dbReference type="STRING" id="3076.A0A2P6TUS6"/>
<comment type="similarity">
    <text evidence="3">Belongs to the wax synthase family.</text>
</comment>
<proteinExistence type="inferred from homology"/>
<keyword evidence="5 9" id="KW-0812">Transmembrane</keyword>
<evidence type="ECO:0000256" key="7">
    <source>
        <dbReference type="ARBA" id="ARBA00023136"/>
    </source>
</evidence>
<dbReference type="Pfam" id="PF13813">
    <property type="entry name" value="MBOAT_2"/>
    <property type="match status" value="1"/>
</dbReference>
<evidence type="ECO:0000256" key="6">
    <source>
        <dbReference type="ARBA" id="ARBA00022989"/>
    </source>
</evidence>
<evidence type="ECO:0000256" key="8">
    <source>
        <dbReference type="SAM" id="MobiDB-lite"/>
    </source>
</evidence>
<keyword evidence="7 9" id="KW-0472">Membrane</keyword>
<comment type="subcellular location">
    <subcellularLocation>
        <location evidence="1">Membrane</location>
        <topology evidence="1">Multi-pass membrane protein</topology>
    </subcellularLocation>
</comment>
<evidence type="ECO:0000256" key="5">
    <source>
        <dbReference type="ARBA" id="ARBA00022692"/>
    </source>
</evidence>
<dbReference type="PANTHER" id="PTHR31595:SF57">
    <property type="entry name" value="OS04G0481900 PROTEIN"/>
    <property type="match status" value="1"/>
</dbReference>
<feature type="transmembrane region" description="Helical" evidence="9">
    <location>
        <begin position="219"/>
        <end position="243"/>
    </location>
</feature>
<keyword evidence="12" id="KW-1185">Reference proteome</keyword>
<dbReference type="EMBL" id="LHPG02000006">
    <property type="protein sequence ID" value="PRW57820.1"/>
    <property type="molecule type" value="Genomic_DNA"/>
</dbReference>
<dbReference type="InterPro" id="IPR044851">
    <property type="entry name" value="Wax_synthase"/>
</dbReference>
<feature type="transmembrane region" description="Helical" evidence="9">
    <location>
        <begin position="363"/>
        <end position="383"/>
    </location>
</feature>
<feature type="transmembrane region" description="Helical" evidence="9">
    <location>
        <begin position="73"/>
        <end position="93"/>
    </location>
</feature>
<dbReference type="PANTHER" id="PTHR31595">
    <property type="entry name" value="LONG-CHAIN-ALCOHOL O-FATTY-ACYLTRANSFERASE 3-RELATED"/>
    <property type="match status" value="1"/>
</dbReference>
<feature type="compositionally biased region" description="Low complexity" evidence="8">
    <location>
        <begin position="135"/>
        <end position="145"/>
    </location>
</feature>
<dbReference type="Proteomes" id="UP000239899">
    <property type="component" value="Unassembled WGS sequence"/>
</dbReference>
<gene>
    <name evidence="11" type="ORF">C2E21_3553</name>
</gene>
<evidence type="ECO:0000259" key="10">
    <source>
        <dbReference type="Pfam" id="PF13813"/>
    </source>
</evidence>
<evidence type="ECO:0000256" key="3">
    <source>
        <dbReference type="ARBA" id="ARBA00007282"/>
    </source>
</evidence>
<evidence type="ECO:0000313" key="12">
    <source>
        <dbReference type="Proteomes" id="UP000239899"/>
    </source>
</evidence>
<accession>A0A2P6TUS6</accession>
<keyword evidence="6 9" id="KW-1133">Transmembrane helix</keyword>
<dbReference type="InterPro" id="IPR032805">
    <property type="entry name" value="Wax_synthase_dom"/>
</dbReference>
<evidence type="ECO:0000256" key="9">
    <source>
        <dbReference type="SAM" id="Phobius"/>
    </source>
</evidence>
<dbReference type="GO" id="GO:0006629">
    <property type="term" value="P:lipid metabolic process"/>
    <property type="evidence" value="ECO:0007669"/>
    <property type="project" value="InterPro"/>
</dbReference>
<dbReference type="GO" id="GO:0008374">
    <property type="term" value="F:O-acyltransferase activity"/>
    <property type="evidence" value="ECO:0007669"/>
    <property type="project" value="InterPro"/>
</dbReference>
<keyword evidence="4" id="KW-0808">Transferase</keyword>
<feature type="domain" description="Wax synthase" evidence="10">
    <location>
        <begin position="246"/>
        <end position="331"/>
    </location>
</feature>
<dbReference type="AlphaFoldDB" id="A0A2P6TUS6"/>
<feature type="transmembrane region" description="Helical" evidence="9">
    <location>
        <begin position="195"/>
        <end position="213"/>
    </location>
</feature>
<feature type="region of interest" description="Disordered" evidence="8">
    <location>
        <begin position="135"/>
        <end position="171"/>
    </location>
</feature>
<evidence type="ECO:0000313" key="11">
    <source>
        <dbReference type="EMBL" id="PRW57820.1"/>
    </source>
</evidence>
<evidence type="ECO:0000256" key="1">
    <source>
        <dbReference type="ARBA" id="ARBA00004141"/>
    </source>
</evidence>
<comment type="pathway">
    <text evidence="2">Secondary metabolite biosynthesis.</text>
</comment>
<organism evidence="11 12">
    <name type="scientific">Chlorella sorokiniana</name>
    <name type="common">Freshwater green alga</name>
    <dbReference type="NCBI Taxonomy" id="3076"/>
    <lineage>
        <taxon>Eukaryota</taxon>
        <taxon>Viridiplantae</taxon>
        <taxon>Chlorophyta</taxon>
        <taxon>core chlorophytes</taxon>
        <taxon>Trebouxiophyceae</taxon>
        <taxon>Chlorellales</taxon>
        <taxon>Chlorellaceae</taxon>
        <taxon>Chlorella clade</taxon>
        <taxon>Chlorella</taxon>
    </lineage>
</organism>
<protein>
    <submittedName>
        <fullName evidence="11">Acyl---sterol O-acyltransferase 1-like</fullName>
    </submittedName>
</protein>
<dbReference type="GO" id="GO:0016020">
    <property type="term" value="C:membrane"/>
    <property type="evidence" value="ECO:0007669"/>
    <property type="project" value="UniProtKB-SubCell"/>
</dbReference>
<sequence>MVAQDACQRAFGLDFGQELLVVGALVLATAVVLFLAGRWRPGSPQRVVAAAAATAVNAVLPAMFCRWVDSTTIVLLSFNFMWISSFKAISWAFNRGALVTQPFNFAQFFVVYAAPVTPVANGTGAAGAAGKAAAAEPSTSSAGEPSGPPPADSSKDSGSTAGTADGGAAAGVRKGRLAEDAGDTATMLRVWATKGLFLACMVQLLQYPIPGFLESFCLAMALMALLSMIMDGPAAAVVGLIGLRVSPHFDRPWTAKSVAAFWNKHWDLAAGNTLRQLVYDVVCDGSLLPPSKPQGHPSHTRQALGSLASFGASGLVHECIFWYLTGRTTRGVWSSYFLVQVPAIILERIVLAQLKRRKIMVPALLRIAYTVGFETLTAQYLFFGATKRAGVSDSIVRNVGDTVITISKQLSALAGPWAGALHMRAS</sequence>
<name>A0A2P6TUS6_CHLSO</name>
<dbReference type="OrthoDB" id="1077582at2759"/>
<reference evidence="11 12" key="1">
    <citation type="journal article" date="2018" name="Plant J.">
        <title>Genome sequences of Chlorella sorokiniana UTEX 1602 and Micractinium conductrix SAG 241.80: implications to maltose excretion by a green alga.</title>
        <authorList>
            <person name="Arriola M.B."/>
            <person name="Velmurugan N."/>
            <person name="Zhang Y."/>
            <person name="Plunkett M.H."/>
            <person name="Hondzo H."/>
            <person name="Barney B.M."/>
        </authorList>
    </citation>
    <scope>NUCLEOTIDE SEQUENCE [LARGE SCALE GENOMIC DNA]</scope>
    <source>
        <strain evidence="12">UTEX 1602</strain>
    </source>
</reference>
<comment type="caution">
    <text evidence="11">The sequence shown here is derived from an EMBL/GenBank/DDBJ whole genome shotgun (WGS) entry which is preliminary data.</text>
</comment>
<feature type="transmembrane region" description="Helical" evidence="9">
    <location>
        <begin position="19"/>
        <end position="36"/>
    </location>
</feature>
<evidence type="ECO:0000256" key="2">
    <source>
        <dbReference type="ARBA" id="ARBA00005179"/>
    </source>
</evidence>